<keyword evidence="4 5" id="KW-0472">Membrane</keyword>
<name>A0A0D8XGN5_DICVI</name>
<reference evidence="6 7" key="1">
    <citation type="submission" date="2013-11" db="EMBL/GenBank/DDBJ databases">
        <title>Draft genome of the bovine lungworm Dictyocaulus viviparus.</title>
        <authorList>
            <person name="Mitreva M."/>
        </authorList>
    </citation>
    <scope>NUCLEOTIDE SEQUENCE [LARGE SCALE GENOMIC DNA]</scope>
    <source>
        <strain evidence="6 7">HannoverDv2000</strain>
    </source>
</reference>
<protein>
    <recommendedName>
        <fullName evidence="5">Battenin</fullName>
    </recommendedName>
</protein>
<dbReference type="PANTHER" id="PTHR10981">
    <property type="entry name" value="BATTENIN"/>
    <property type="match status" value="1"/>
</dbReference>
<dbReference type="GO" id="GO:0005765">
    <property type="term" value="C:lysosomal membrane"/>
    <property type="evidence" value="ECO:0007669"/>
    <property type="project" value="UniProtKB-SubCell"/>
</dbReference>
<comment type="caution">
    <text evidence="5">Lacks conserved residue(s) required for the propagation of feature annotation.</text>
</comment>
<evidence type="ECO:0000313" key="6">
    <source>
        <dbReference type="EMBL" id="KJH42909.1"/>
    </source>
</evidence>
<evidence type="ECO:0000256" key="5">
    <source>
        <dbReference type="RuleBase" id="RU361113"/>
    </source>
</evidence>
<dbReference type="EMBL" id="KN716611">
    <property type="protein sequence ID" value="KJH42909.1"/>
    <property type="molecule type" value="Genomic_DNA"/>
</dbReference>
<dbReference type="STRING" id="29172.A0A0D8XGN5"/>
<comment type="similarity">
    <text evidence="5">Belongs to the battenin family.</text>
</comment>
<dbReference type="GO" id="GO:0012505">
    <property type="term" value="C:endomembrane system"/>
    <property type="evidence" value="ECO:0007669"/>
    <property type="project" value="UniProtKB-SubCell"/>
</dbReference>
<keyword evidence="5" id="KW-0458">Lysosome</keyword>
<dbReference type="InterPro" id="IPR003492">
    <property type="entry name" value="Battenin_disease_Cln3"/>
</dbReference>
<dbReference type="Pfam" id="PF02487">
    <property type="entry name" value="CLN3"/>
    <property type="match status" value="1"/>
</dbReference>
<evidence type="ECO:0000256" key="4">
    <source>
        <dbReference type="ARBA" id="ARBA00023136"/>
    </source>
</evidence>
<keyword evidence="2 5" id="KW-0812">Transmembrane</keyword>
<organism evidence="6 7">
    <name type="scientific">Dictyocaulus viviparus</name>
    <name type="common">Bovine lungworm</name>
    <dbReference type="NCBI Taxonomy" id="29172"/>
    <lineage>
        <taxon>Eukaryota</taxon>
        <taxon>Metazoa</taxon>
        <taxon>Ecdysozoa</taxon>
        <taxon>Nematoda</taxon>
        <taxon>Chromadorea</taxon>
        <taxon>Rhabditida</taxon>
        <taxon>Rhabditina</taxon>
        <taxon>Rhabditomorpha</taxon>
        <taxon>Strongyloidea</taxon>
        <taxon>Metastrongylidae</taxon>
        <taxon>Dictyocaulus</taxon>
    </lineage>
</organism>
<dbReference type="GO" id="GO:0051453">
    <property type="term" value="P:regulation of intracellular pH"/>
    <property type="evidence" value="ECO:0007669"/>
    <property type="project" value="TreeGrafter"/>
</dbReference>
<dbReference type="PANTHER" id="PTHR10981:SF8">
    <property type="entry name" value="BATTENIN"/>
    <property type="match status" value="1"/>
</dbReference>
<dbReference type="PRINTS" id="PR01315">
    <property type="entry name" value="BATTENIN"/>
</dbReference>
<evidence type="ECO:0000313" key="7">
    <source>
        <dbReference type="Proteomes" id="UP000053766"/>
    </source>
</evidence>
<comment type="subcellular location">
    <subcellularLocation>
        <location evidence="1">Endomembrane system</location>
        <topology evidence="1">Multi-pass membrane protein</topology>
    </subcellularLocation>
    <subcellularLocation>
        <location evidence="5">Lysosome membrane</location>
        <topology evidence="5">Multi-pass membrane protein</topology>
    </subcellularLocation>
</comment>
<keyword evidence="7" id="KW-1185">Reference proteome</keyword>
<dbReference type="Proteomes" id="UP000053766">
    <property type="component" value="Unassembled WGS sequence"/>
</dbReference>
<dbReference type="AlphaFoldDB" id="A0A0D8XGN5"/>
<feature type="transmembrane region" description="Helical" evidence="5">
    <location>
        <begin position="32"/>
        <end position="54"/>
    </location>
</feature>
<evidence type="ECO:0000256" key="1">
    <source>
        <dbReference type="ARBA" id="ARBA00004127"/>
    </source>
</evidence>
<feature type="transmembrane region" description="Helical" evidence="5">
    <location>
        <begin position="66"/>
        <end position="87"/>
    </location>
</feature>
<evidence type="ECO:0000256" key="2">
    <source>
        <dbReference type="ARBA" id="ARBA00022692"/>
    </source>
</evidence>
<reference evidence="7" key="2">
    <citation type="journal article" date="2016" name="Sci. Rep.">
        <title>Dictyocaulus viviparus genome, variome and transcriptome elucidate lungworm biology and support future intervention.</title>
        <authorList>
            <person name="McNulty S.N."/>
            <person name="Strube C."/>
            <person name="Rosa B.A."/>
            <person name="Martin J.C."/>
            <person name="Tyagi R."/>
            <person name="Choi Y.J."/>
            <person name="Wang Q."/>
            <person name="Hallsworth Pepin K."/>
            <person name="Zhang X."/>
            <person name="Ozersky P."/>
            <person name="Wilson R.K."/>
            <person name="Sternberg P.W."/>
            <person name="Gasser R.B."/>
            <person name="Mitreva M."/>
        </authorList>
    </citation>
    <scope>NUCLEOTIDE SEQUENCE [LARGE SCALE GENOMIC DNA]</scope>
    <source>
        <strain evidence="7">HannoverDv2000</strain>
    </source>
</reference>
<keyword evidence="3 5" id="KW-1133">Transmembrane helix</keyword>
<accession>A0A0D8XGN5</accession>
<sequence length="155" mass="17030">MSLAGVCIVSLASGIGEISYLALTSHYPPMVVAAWSSGTGGAGLLGSLAYAFLTEKSMANLTPKDAVLLQLFIPIVFGLTYFCVLIVPKDIYPQKLHPKSSIVSAKPIDIVRKCDSFNWDEENEKSEIQIKSTKLWIPQRTMSFLEKLKLIPVRI</sequence>
<gene>
    <name evidence="6" type="ORF">DICVIV_11090</name>
</gene>
<dbReference type="GO" id="GO:0007040">
    <property type="term" value="P:lysosome organization"/>
    <property type="evidence" value="ECO:0007669"/>
    <property type="project" value="TreeGrafter"/>
</dbReference>
<evidence type="ECO:0000256" key="3">
    <source>
        <dbReference type="ARBA" id="ARBA00022989"/>
    </source>
</evidence>
<dbReference type="OrthoDB" id="5965864at2759"/>
<proteinExistence type="inferred from homology"/>